<dbReference type="Proteomes" id="UP001552299">
    <property type="component" value="Unassembled WGS sequence"/>
</dbReference>
<keyword evidence="3" id="KW-1185">Reference proteome</keyword>
<keyword evidence="1" id="KW-1133">Transmembrane helix</keyword>
<evidence type="ECO:0000256" key="1">
    <source>
        <dbReference type="SAM" id="Phobius"/>
    </source>
</evidence>
<evidence type="ECO:0000313" key="2">
    <source>
        <dbReference type="EMBL" id="KAL0903861.1"/>
    </source>
</evidence>
<dbReference type="EMBL" id="JANQDX010000019">
    <property type="protein sequence ID" value="KAL0903861.1"/>
    <property type="molecule type" value="Genomic_DNA"/>
</dbReference>
<keyword evidence="1" id="KW-0472">Membrane</keyword>
<comment type="caution">
    <text evidence="2">The sequence shown here is derived from an EMBL/GenBank/DDBJ whole genome shotgun (WGS) entry which is preliminary data.</text>
</comment>
<feature type="transmembrane region" description="Helical" evidence="1">
    <location>
        <begin position="90"/>
        <end position="109"/>
    </location>
</feature>
<gene>
    <name evidence="2" type="ORF">M5K25_025917</name>
</gene>
<sequence length="184" mass="21608">MDVDFPLGEADIFGFKSILHAYDLYIHRIKLFGRTTTICIIRLSKHISSSFCCFFWCHILWIVEPSLLKKSPTSPKNQIVWSNNSNMHNMAFKAYFIIFMLLLLVPYFMDCRAIIVEEIPHISKGGFLSKLYTNMMDLTKRRKLEGQGFISPYYYPPTYGYYGSMPYCEKCYYMPPNVPCYCQN</sequence>
<name>A0ABD0TVZ9_DENTH</name>
<protein>
    <recommendedName>
        <fullName evidence="4">Transmembrane protein</fullName>
    </recommendedName>
</protein>
<reference evidence="2 3" key="1">
    <citation type="journal article" date="2024" name="Plant Biotechnol. J.">
        <title>Dendrobium thyrsiflorum genome and its molecular insights into genes involved in important horticultural traits.</title>
        <authorList>
            <person name="Chen B."/>
            <person name="Wang J.Y."/>
            <person name="Zheng P.J."/>
            <person name="Li K.L."/>
            <person name="Liang Y.M."/>
            <person name="Chen X.F."/>
            <person name="Zhang C."/>
            <person name="Zhao X."/>
            <person name="He X."/>
            <person name="Zhang G.Q."/>
            <person name="Liu Z.J."/>
            <person name="Xu Q."/>
        </authorList>
    </citation>
    <scope>NUCLEOTIDE SEQUENCE [LARGE SCALE GENOMIC DNA]</scope>
    <source>
        <strain evidence="2">GZMU011</strain>
    </source>
</reference>
<evidence type="ECO:0000313" key="3">
    <source>
        <dbReference type="Proteomes" id="UP001552299"/>
    </source>
</evidence>
<evidence type="ECO:0008006" key="4">
    <source>
        <dbReference type="Google" id="ProtNLM"/>
    </source>
</evidence>
<accession>A0ABD0TVZ9</accession>
<proteinExistence type="predicted"/>
<organism evidence="2 3">
    <name type="scientific">Dendrobium thyrsiflorum</name>
    <name type="common">Pinecone-like raceme dendrobium</name>
    <name type="synonym">Orchid</name>
    <dbReference type="NCBI Taxonomy" id="117978"/>
    <lineage>
        <taxon>Eukaryota</taxon>
        <taxon>Viridiplantae</taxon>
        <taxon>Streptophyta</taxon>
        <taxon>Embryophyta</taxon>
        <taxon>Tracheophyta</taxon>
        <taxon>Spermatophyta</taxon>
        <taxon>Magnoliopsida</taxon>
        <taxon>Liliopsida</taxon>
        <taxon>Asparagales</taxon>
        <taxon>Orchidaceae</taxon>
        <taxon>Epidendroideae</taxon>
        <taxon>Malaxideae</taxon>
        <taxon>Dendrobiinae</taxon>
        <taxon>Dendrobium</taxon>
    </lineage>
</organism>
<dbReference type="AlphaFoldDB" id="A0ABD0TVZ9"/>
<keyword evidence="1" id="KW-0812">Transmembrane</keyword>